<dbReference type="SUPFAM" id="SSF82607">
    <property type="entry name" value="YbaB-like"/>
    <property type="match status" value="1"/>
</dbReference>
<comment type="caution">
    <text evidence="1">The sequence shown here is derived from an EMBL/GenBank/DDBJ whole genome shotgun (WGS) entry which is preliminary data.</text>
</comment>
<dbReference type="Gene3D" id="3.30.1310.10">
    <property type="entry name" value="Nucleoid-associated protein YbaB-like domain"/>
    <property type="match status" value="1"/>
</dbReference>
<evidence type="ECO:0000313" key="1">
    <source>
        <dbReference type="EMBL" id="MBB5775586.1"/>
    </source>
</evidence>
<dbReference type="InterPro" id="IPR036894">
    <property type="entry name" value="YbaB-like_sf"/>
</dbReference>
<proteinExistence type="predicted"/>
<evidence type="ECO:0000313" key="2">
    <source>
        <dbReference type="Proteomes" id="UP000579153"/>
    </source>
</evidence>
<dbReference type="Proteomes" id="UP000579153">
    <property type="component" value="Unassembled WGS sequence"/>
</dbReference>
<keyword evidence="1" id="KW-0238">DNA-binding</keyword>
<accession>A0A7W9L9I7</accession>
<name>A0A7W9L9I7_9ACTN</name>
<dbReference type="GO" id="GO:0003677">
    <property type="term" value="F:DNA binding"/>
    <property type="evidence" value="ECO:0007669"/>
    <property type="project" value="UniProtKB-KW"/>
</dbReference>
<protein>
    <submittedName>
        <fullName evidence="1">DNA-binding protein YbaB</fullName>
    </submittedName>
</protein>
<dbReference type="RefSeq" id="WP_185069251.1">
    <property type="nucleotide sequence ID" value="NZ_JACHMB010000001.1"/>
</dbReference>
<sequence>MYGHPYDPANIREQDVDEVARQGERMLAWLETAQEDLEKIVGTGEAAAGQVKATVDVNGRVLDVRYGPRATRLNSHELAEQTLAAVGEACADAQRQTQDLMREALPGYDPVEANAQFERVLDDWR</sequence>
<keyword evidence="2" id="KW-1185">Reference proteome</keyword>
<reference evidence="1 2" key="1">
    <citation type="submission" date="2020-08" db="EMBL/GenBank/DDBJ databases">
        <title>Sequencing the genomes of 1000 actinobacteria strains.</title>
        <authorList>
            <person name="Klenk H.-P."/>
        </authorList>
    </citation>
    <scope>NUCLEOTIDE SEQUENCE [LARGE SCALE GENOMIC DNA]</scope>
    <source>
        <strain evidence="1 2">DSM 45507</strain>
    </source>
</reference>
<dbReference type="InterPro" id="IPR004401">
    <property type="entry name" value="YbaB/EbfC"/>
</dbReference>
<organism evidence="1 2">
    <name type="scientific">Nonomuraea jabiensis</name>
    <dbReference type="NCBI Taxonomy" id="882448"/>
    <lineage>
        <taxon>Bacteria</taxon>
        <taxon>Bacillati</taxon>
        <taxon>Actinomycetota</taxon>
        <taxon>Actinomycetes</taxon>
        <taxon>Streptosporangiales</taxon>
        <taxon>Streptosporangiaceae</taxon>
        <taxon>Nonomuraea</taxon>
    </lineage>
</organism>
<gene>
    <name evidence="1" type="ORF">HD596_002342</name>
</gene>
<dbReference type="Pfam" id="PF02575">
    <property type="entry name" value="YbaB_DNA_bd"/>
    <property type="match status" value="1"/>
</dbReference>
<dbReference type="EMBL" id="JACHMB010000001">
    <property type="protein sequence ID" value="MBB5775586.1"/>
    <property type="molecule type" value="Genomic_DNA"/>
</dbReference>
<dbReference type="AlphaFoldDB" id="A0A7W9L9I7"/>